<evidence type="ECO:0000256" key="1">
    <source>
        <dbReference type="SAM" id="Phobius"/>
    </source>
</evidence>
<dbReference type="Proteomes" id="UP000193121">
    <property type="component" value="Unassembled WGS sequence"/>
</dbReference>
<keyword evidence="1" id="KW-0812">Transmembrane</keyword>
<gene>
    <name evidence="2" type="ORF">B7717_06375</name>
</gene>
<dbReference type="RefSeq" id="WP_048714806.1">
    <property type="nucleotide sequence ID" value="NZ_NCUO01000012.1"/>
</dbReference>
<organism evidence="2 3">
    <name type="scientific">Streptococcus oralis subsp. oralis</name>
    <dbReference type="NCBI Taxonomy" id="1891914"/>
    <lineage>
        <taxon>Bacteria</taxon>
        <taxon>Bacillati</taxon>
        <taxon>Bacillota</taxon>
        <taxon>Bacilli</taxon>
        <taxon>Lactobacillales</taxon>
        <taxon>Streptococcaceae</taxon>
        <taxon>Streptococcus</taxon>
    </lineage>
</organism>
<feature type="transmembrane region" description="Helical" evidence="1">
    <location>
        <begin position="110"/>
        <end position="129"/>
    </location>
</feature>
<keyword evidence="1" id="KW-1133">Transmembrane helix</keyword>
<protein>
    <submittedName>
        <fullName evidence="2">Uncharacterized protein</fullName>
    </submittedName>
</protein>
<sequence length="130" mass="15623">MSEHKVKHLEMIQAIIERMGKNSFVVKGWSFTSIGALFAFWFSNTSMWYILLLILFVTILFWFHDAYYLLLERQYRRLYDEVRLSDKETDFRMTPKREEGDLLITLFRPILKYTYGLIVISTLILIVVVR</sequence>
<keyword evidence="1" id="KW-0472">Membrane</keyword>
<feature type="transmembrane region" description="Helical" evidence="1">
    <location>
        <begin position="24"/>
        <end position="42"/>
    </location>
</feature>
<name>A0A1X1HBG5_STROR</name>
<dbReference type="AlphaFoldDB" id="A0A1X1HBG5"/>
<evidence type="ECO:0000313" key="2">
    <source>
        <dbReference type="EMBL" id="ORO58316.1"/>
    </source>
</evidence>
<proteinExistence type="predicted"/>
<reference evidence="2 3" key="1">
    <citation type="journal article" date="2016" name="Eur. J. Clin. Microbiol. Infect. Dis.">
        <title>Whole genome sequencing as a tool for phylogenetic analysis of clinical strains of Mitis group streptococci.</title>
        <authorList>
            <person name="Rasmussen L.H."/>
            <person name="Dargis R."/>
            <person name="Hojholt K."/>
            <person name="Christensen J.J."/>
            <person name="Skovgaard O."/>
            <person name="Justesen U.S."/>
            <person name="Rosenvinge F.S."/>
            <person name="Moser C."/>
            <person name="Lukjancenko O."/>
            <person name="Rasmussen S."/>
            <person name="Nielsen X.C."/>
        </authorList>
    </citation>
    <scope>NUCLEOTIDE SEQUENCE [LARGE SCALE GENOMIC DNA]</scope>
    <source>
        <strain evidence="2 3">OD_336064_07</strain>
    </source>
</reference>
<accession>A0A1X1HBG5</accession>
<comment type="caution">
    <text evidence="2">The sequence shown here is derived from an EMBL/GenBank/DDBJ whole genome shotgun (WGS) entry which is preliminary data.</text>
</comment>
<feature type="transmembrane region" description="Helical" evidence="1">
    <location>
        <begin position="48"/>
        <end position="70"/>
    </location>
</feature>
<dbReference type="EMBL" id="NCUO01000012">
    <property type="protein sequence ID" value="ORO58316.1"/>
    <property type="molecule type" value="Genomic_DNA"/>
</dbReference>
<evidence type="ECO:0000313" key="3">
    <source>
        <dbReference type="Proteomes" id="UP000193121"/>
    </source>
</evidence>